<dbReference type="RefSeq" id="WP_071504185.1">
    <property type="nucleotide sequence ID" value="NZ_MORL01000008.1"/>
</dbReference>
<dbReference type="PANTHER" id="PTHR34580">
    <property type="match status" value="1"/>
</dbReference>
<comment type="caution">
    <text evidence="3">The sequence shown here is derived from an EMBL/GenBank/DDBJ whole genome shotgun (WGS) entry which is preliminary data.</text>
</comment>
<feature type="domain" description="WYL" evidence="2">
    <location>
        <begin position="124"/>
        <end position="190"/>
    </location>
</feature>
<name>A0A1S2VIG1_9BACT</name>
<accession>A0A1S2VIG1</accession>
<gene>
    <name evidence="3" type="ORF">BLX24_16005</name>
</gene>
<evidence type="ECO:0000259" key="2">
    <source>
        <dbReference type="Pfam" id="PF13280"/>
    </source>
</evidence>
<dbReference type="PROSITE" id="PS52050">
    <property type="entry name" value="WYL"/>
    <property type="match status" value="1"/>
</dbReference>
<evidence type="ECO:0000313" key="3">
    <source>
        <dbReference type="EMBL" id="OIN58035.1"/>
    </source>
</evidence>
<keyword evidence="4" id="KW-1185">Reference proteome</keyword>
<dbReference type="PANTHER" id="PTHR34580:SF1">
    <property type="entry name" value="PROTEIN PAFC"/>
    <property type="match status" value="1"/>
</dbReference>
<evidence type="ECO:0000313" key="4">
    <source>
        <dbReference type="Proteomes" id="UP000181790"/>
    </source>
</evidence>
<dbReference type="AlphaFoldDB" id="A0A1S2VIG1"/>
<sequence length="294" mass="33613">MIPQQKLLRLFTLIRLLKQPHTIGQLAVLLETNVRTVYRYLALLGEIGYLIDSNPQTNQYFLFEPGSTARPLFTPEETAELQKLLASLPPTHTLGMSIRRKLHMSGELVPLADELHDRHLGRMIDRLNQAIEEQKQVRLVKYQSARSNTISTRVIEPKWFTDNYALLWAYDHESAERRSFKISRMEDVEVLTVDATHAVAEPVVDAFGWSGAAPIVVTLQLSLRAYRLLYEEYPAARAFLLPQPDSLFPYVFRGEVYSYIGIGRFVLGLPGEIRVTGPAGFRDYLEGRVGERLW</sequence>
<dbReference type="Pfam" id="PF13280">
    <property type="entry name" value="WYL"/>
    <property type="match status" value="1"/>
</dbReference>
<dbReference type="InterPro" id="IPR051534">
    <property type="entry name" value="CBASS_pafABC_assoc_protein"/>
</dbReference>
<organism evidence="3 4">
    <name type="scientific">Arsenicibacter rosenii</name>
    <dbReference type="NCBI Taxonomy" id="1750698"/>
    <lineage>
        <taxon>Bacteria</taxon>
        <taxon>Pseudomonadati</taxon>
        <taxon>Bacteroidota</taxon>
        <taxon>Cytophagia</taxon>
        <taxon>Cytophagales</taxon>
        <taxon>Spirosomataceae</taxon>
        <taxon>Arsenicibacter</taxon>
    </lineage>
</organism>
<protein>
    <submittedName>
        <fullName evidence="3">Uncharacterized protein</fullName>
    </submittedName>
</protein>
<evidence type="ECO:0000259" key="1">
    <source>
        <dbReference type="Pfam" id="PF08279"/>
    </source>
</evidence>
<dbReference type="SUPFAM" id="SSF46785">
    <property type="entry name" value="Winged helix' DNA-binding domain"/>
    <property type="match status" value="1"/>
</dbReference>
<proteinExistence type="predicted"/>
<dbReference type="InterPro" id="IPR013196">
    <property type="entry name" value="HTH_11"/>
</dbReference>
<dbReference type="Proteomes" id="UP000181790">
    <property type="component" value="Unassembled WGS sequence"/>
</dbReference>
<dbReference type="OrthoDB" id="1315521at2"/>
<dbReference type="Pfam" id="PF08279">
    <property type="entry name" value="HTH_11"/>
    <property type="match status" value="1"/>
</dbReference>
<dbReference type="EMBL" id="MORL01000008">
    <property type="protein sequence ID" value="OIN58035.1"/>
    <property type="molecule type" value="Genomic_DNA"/>
</dbReference>
<feature type="domain" description="Helix-turn-helix type 11" evidence="1">
    <location>
        <begin position="9"/>
        <end position="56"/>
    </location>
</feature>
<dbReference type="InterPro" id="IPR026881">
    <property type="entry name" value="WYL_dom"/>
</dbReference>
<reference evidence="3 4" key="1">
    <citation type="submission" date="2016-10" db="EMBL/GenBank/DDBJ databases">
        <title>Arsenicibacter rosenii gen. nov., sp. nov., an efficient arsenic-methylating bacterium isolated from an arsenic-contaminated paddy soil.</title>
        <authorList>
            <person name="Huang K."/>
        </authorList>
    </citation>
    <scope>NUCLEOTIDE SEQUENCE [LARGE SCALE GENOMIC DNA]</scope>
    <source>
        <strain evidence="3 4">SM-1</strain>
    </source>
</reference>
<dbReference type="InterPro" id="IPR036390">
    <property type="entry name" value="WH_DNA-bd_sf"/>
</dbReference>